<proteinExistence type="predicted"/>
<dbReference type="Proteomes" id="UP000076798">
    <property type="component" value="Unassembled WGS sequence"/>
</dbReference>
<name>A0A165ZBR8_9AGAM</name>
<dbReference type="EMBL" id="KV428197">
    <property type="protein sequence ID" value="KZT34143.1"/>
    <property type="molecule type" value="Genomic_DNA"/>
</dbReference>
<sequence>MLYASLSTRQIQKMQMPYEVMYQAAESDMLERPDAAMPLEFRQLKFACPEVWRLCQKCWSFDPSAGPNSTCAKEWLRQSPVYVASVKESGLFPFTLSNEEDPWAIFQQEIVDPENFLQDSIFKHAIASLVASNRLSSYQTNLSQLNELARRLGQNLEWRCSVSGPPHLPIWLAYPLVNRVPWTRFTQAGRSWPRALKSSADEVVRFFKMDSI</sequence>
<reference evidence="1 2" key="1">
    <citation type="journal article" date="2016" name="Mol. Biol. Evol.">
        <title>Comparative Genomics of Early-Diverging Mushroom-Forming Fungi Provides Insights into the Origins of Lignocellulose Decay Capabilities.</title>
        <authorList>
            <person name="Nagy L.G."/>
            <person name="Riley R."/>
            <person name="Tritt A."/>
            <person name="Adam C."/>
            <person name="Daum C."/>
            <person name="Floudas D."/>
            <person name="Sun H."/>
            <person name="Yadav J.S."/>
            <person name="Pangilinan J."/>
            <person name="Larsson K.H."/>
            <person name="Matsuura K."/>
            <person name="Barry K."/>
            <person name="Labutti K."/>
            <person name="Kuo R."/>
            <person name="Ohm R.A."/>
            <person name="Bhattacharya S.S."/>
            <person name="Shirouzu T."/>
            <person name="Yoshinaga Y."/>
            <person name="Martin F.M."/>
            <person name="Grigoriev I.V."/>
            <person name="Hibbett D.S."/>
        </authorList>
    </citation>
    <scope>NUCLEOTIDE SEQUENCE [LARGE SCALE GENOMIC DNA]</scope>
    <source>
        <strain evidence="1 2">HHB10207 ss-3</strain>
    </source>
</reference>
<protein>
    <submittedName>
        <fullName evidence="1">Uncharacterized protein</fullName>
    </submittedName>
</protein>
<evidence type="ECO:0000313" key="1">
    <source>
        <dbReference type="EMBL" id="KZT34143.1"/>
    </source>
</evidence>
<gene>
    <name evidence="1" type="ORF">SISSUDRAFT_1122452</name>
</gene>
<accession>A0A165ZBR8</accession>
<dbReference type="AlphaFoldDB" id="A0A165ZBR8"/>
<keyword evidence="2" id="KW-1185">Reference proteome</keyword>
<organism evidence="1 2">
    <name type="scientific">Sistotremastrum suecicum HHB10207 ss-3</name>
    <dbReference type="NCBI Taxonomy" id="1314776"/>
    <lineage>
        <taxon>Eukaryota</taxon>
        <taxon>Fungi</taxon>
        <taxon>Dikarya</taxon>
        <taxon>Basidiomycota</taxon>
        <taxon>Agaricomycotina</taxon>
        <taxon>Agaricomycetes</taxon>
        <taxon>Sistotremastrales</taxon>
        <taxon>Sistotremastraceae</taxon>
        <taxon>Sistotremastrum</taxon>
    </lineage>
</organism>
<evidence type="ECO:0000313" key="2">
    <source>
        <dbReference type="Proteomes" id="UP000076798"/>
    </source>
</evidence>